<dbReference type="AlphaFoldDB" id="A0AA39Z5G8"/>
<reference evidence="2" key="1">
    <citation type="submission" date="2023-06" db="EMBL/GenBank/DDBJ databases">
        <title>Multi-omics analyses reveal the molecular pathogenesis toolkit of Lasiodiplodia hormozganensis, a cross-kingdom pathogen.</title>
        <authorList>
            <person name="Felix C."/>
            <person name="Meneses R."/>
            <person name="Goncalves M.F.M."/>
            <person name="Tilleman L."/>
            <person name="Duarte A.S."/>
            <person name="Jorrin-Novo J.V."/>
            <person name="Van De Peer Y."/>
            <person name="Deforce D."/>
            <person name="Van Nieuwerburgh F."/>
            <person name="Esteves A.C."/>
            <person name="Alves A."/>
        </authorList>
    </citation>
    <scope>NUCLEOTIDE SEQUENCE</scope>
    <source>
        <strain evidence="2">CBS 339.90</strain>
    </source>
</reference>
<evidence type="ECO:0000256" key="1">
    <source>
        <dbReference type="SAM" id="MobiDB-lite"/>
    </source>
</evidence>
<sequence>MAAQPRTYNISLSPLETAALAVLLPLLAYIAYALHALVAAQRIQAASQTTAIDALLRELRDTATAIRDSTTAVRDTVRASSIDKDVGRATRAVEKVVGVMEGWERRWRDEHDNNNNTNSVKNGGSTSNGVPWSDQQQHNGHFRRSSAGSRSTHQQEEDADLYRRKVEAMEGLRRLMEAQPAPMVEDADLYRRRVEALEGLRRVLEMQPGVEVLRVAPGAKKKVPGKGAVGGGGGMNFGAALSVRSEGRALKKERSGETLGESLLDL</sequence>
<name>A0AA39Z5G8_9PEZI</name>
<keyword evidence="3" id="KW-1185">Reference proteome</keyword>
<gene>
    <name evidence="2" type="ORF">DIS24_g1112</name>
</gene>
<feature type="compositionally biased region" description="Basic and acidic residues" evidence="1">
    <location>
        <begin position="246"/>
        <end position="256"/>
    </location>
</feature>
<dbReference type="EMBL" id="JAUJDW010000003">
    <property type="protein sequence ID" value="KAK0663750.1"/>
    <property type="molecule type" value="Genomic_DNA"/>
</dbReference>
<proteinExistence type="predicted"/>
<evidence type="ECO:0000313" key="3">
    <source>
        <dbReference type="Proteomes" id="UP001175001"/>
    </source>
</evidence>
<feature type="region of interest" description="Disordered" evidence="1">
    <location>
        <begin position="107"/>
        <end position="161"/>
    </location>
</feature>
<accession>A0AA39Z5G8</accession>
<feature type="compositionally biased region" description="Low complexity" evidence="1">
    <location>
        <begin position="114"/>
        <end position="130"/>
    </location>
</feature>
<dbReference type="Proteomes" id="UP001175001">
    <property type="component" value="Unassembled WGS sequence"/>
</dbReference>
<organism evidence="2 3">
    <name type="scientific">Lasiodiplodia hormozganensis</name>
    <dbReference type="NCBI Taxonomy" id="869390"/>
    <lineage>
        <taxon>Eukaryota</taxon>
        <taxon>Fungi</taxon>
        <taxon>Dikarya</taxon>
        <taxon>Ascomycota</taxon>
        <taxon>Pezizomycotina</taxon>
        <taxon>Dothideomycetes</taxon>
        <taxon>Dothideomycetes incertae sedis</taxon>
        <taxon>Botryosphaeriales</taxon>
        <taxon>Botryosphaeriaceae</taxon>
        <taxon>Lasiodiplodia</taxon>
    </lineage>
</organism>
<evidence type="ECO:0000313" key="2">
    <source>
        <dbReference type="EMBL" id="KAK0663750.1"/>
    </source>
</evidence>
<comment type="caution">
    <text evidence="2">The sequence shown here is derived from an EMBL/GenBank/DDBJ whole genome shotgun (WGS) entry which is preliminary data.</text>
</comment>
<protein>
    <submittedName>
        <fullName evidence="2">Uncharacterized protein</fullName>
    </submittedName>
</protein>
<feature type="region of interest" description="Disordered" evidence="1">
    <location>
        <begin position="246"/>
        <end position="266"/>
    </location>
</feature>